<evidence type="ECO:0000313" key="3">
    <source>
        <dbReference type="Proteomes" id="UP000703269"/>
    </source>
</evidence>
<gene>
    <name evidence="2" type="ORF">PsYK624_131160</name>
</gene>
<evidence type="ECO:0000256" key="1">
    <source>
        <dbReference type="SAM" id="SignalP"/>
    </source>
</evidence>
<comment type="caution">
    <text evidence="2">The sequence shown here is derived from an EMBL/GenBank/DDBJ whole genome shotgun (WGS) entry which is preliminary data.</text>
</comment>
<dbReference type="OrthoDB" id="2985022at2759"/>
<proteinExistence type="predicted"/>
<feature type="chain" id="PRO_5040281378" evidence="1">
    <location>
        <begin position="23"/>
        <end position="160"/>
    </location>
</feature>
<sequence>MQFSFNLASLALVALALTGAGSSTLVAYNEDGAATAGGDEPATYLVSHEQMMHWIATTSAELTFIGEPLNPLAPRSAQQTSVTYCSERSGSFCGGSCTVYNGGPTCLNAPDTSCLAASNNVVFCSSPGCGGACNQLASCGTRLANGFCFTPDTKSILVTV</sequence>
<keyword evidence="1" id="KW-0732">Signal</keyword>
<dbReference type="AlphaFoldDB" id="A0A9P3GL34"/>
<name>A0A9P3GL34_9APHY</name>
<dbReference type="EMBL" id="BPQB01000065">
    <property type="protein sequence ID" value="GJE96908.1"/>
    <property type="molecule type" value="Genomic_DNA"/>
</dbReference>
<dbReference type="Proteomes" id="UP000703269">
    <property type="component" value="Unassembled WGS sequence"/>
</dbReference>
<feature type="signal peptide" evidence="1">
    <location>
        <begin position="1"/>
        <end position="22"/>
    </location>
</feature>
<keyword evidence="3" id="KW-1185">Reference proteome</keyword>
<protein>
    <submittedName>
        <fullName evidence="2">Uncharacterized protein</fullName>
    </submittedName>
</protein>
<reference evidence="2 3" key="1">
    <citation type="submission" date="2021-08" db="EMBL/GenBank/DDBJ databases">
        <title>Draft Genome Sequence of Phanerochaete sordida strain YK-624.</title>
        <authorList>
            <person name="Mori T."/>
            <person name="Dohra H."/>
            <person name="Suzuki T."/>
            <person name="Kawagishi H."/>
            <person name="Hirai H."/>
        </authorList>
    </citation>
    <scope>NUCLEOTIDE SEQUENCE [LARGE SCALE GENOMIC DNA]</scope>
    <source>
        <strain evidence="2 3">YK-624</strain>
    </source>
</reference>
<evidence type="ECO:0000313" key="2">
    <source>
        <dbReference type="EMBL" id="GJE96908.1"/>
    </source>
</evidence>
<organism evidence="2 3">
    <name type="scientific">Phanerochaete sordida</name>
    <dbReference type="NCBI Taxonomy" id="48140"/>
    <lineage>
        <taxon>Eukaryota</taxon>
        <taxon>Fungi</taxon>
        <taxon>Dikarya</taxon>
        <taxon>Basidiomycota</taxon>
        <taxon>Agaricomycotina</taxon>
        <taxon>Agaricomycetes</taxon>
        <taxon>Polyporales</taxon>
        <taxon>Phanerochaetaceae</taxon>
        <taxon>Phanerochaete</taxon>
    </lineage>
</organism>
<accession>A0A9P3GL34</accession>